<reference evidence="2" key="2">
    <citation type="submission" date="2020-09" db="EMBL/GenBank/DDBJ databases">
        <authorList>
            <person name="Sun Q."/>
            <person name="Ohkuma M."/>
        </authorList>
    </citation>
    <scope>NUCLEOTIDE SEQUENCE</scope>
    <source>
        <strain evidence="2">JCM 4518</strain>
    </source>
</reference>
<sequence>MGPEPPAIRVPVGEGSDRWTSRTVRRRVLLVVHNVTSAGRLLDLLPLFHDDFRVQLLVSSTGSSAFQDGTRALFHDLQIPELPWKQALSTPVDLAISASFGGELPMIQGKLTVLSHGVGYTKKLGKPGAGSREPGAGSREPGAGSREPGAGSREPGRRRSGCRPTGSCPAGSRSPTGSSSPTPSSVNASAGSARRRSPRPSSPETPASIACSPRARTGTGSGARWACAGGSGSSS</sequence>
<evidence type="ECO:0000256" key="1">
    <source>
        <dbReference type="SAM" id="MobiDB-lite"/>
    </source>
</evidence>
<keyword evidence="3" id="KW-1185">Reference proteome</keyword>
<reference evidence="2" key="1">
    <citation type="journal article" date="2014" name="Int. J. Syst. Evol. Microbiol.">
        <title>Complete genome sequence of Corynebacterium casei LMG S-19264T (=DSM 44701T), isolated from a smear-ripened cheese.</title>
        <authorList>
            <consortium name="US DOE Joint Genome Institute (JGI-PGF)"/>
            <person name="Walter F."/>
            <person name="Albersmeier A."/>
            <person name="Kalinowski J."/>
            <person name="Ruckert C."/>
        </authorList>
    </citation>
    <scope>NUCLEOTIDE SEQUENCE</scope>
    <source>
        <strain evidence="2">JCM 4518</strain>
    </source>
</reference>
<protein>
    <submittedName>
        <fullName evidence="2">Uncharacterized protein</fullName>
    </submittedName>
</protein>
<organism evidence="2 3">
    <name type="scientific">Streptomyces termitum</name>
    <dbReference type="NCBI Taxonomy" id="67368"/>
    <lineage>
        <taxon>Bacteria</taxon>
        <taxon>Bacillati</taxon>
        <taxon>Actinomycetota</taxon>
        <taxon>Actinomycetes</taxon>
        <taxon>Kitasatosporales</taxon>
        <taxon>Streptomycetaceae</taxon>
        <taxon>Streptomyces</taxon>
    </lineage>
</organism>
<comment type="caution">
    <text evidence="2">The sequence shown here is derived from an EMBL/GenBank/DDBJ whole genome shotgun (WGS) entry which is preliminary data.</text>
</comment>
<feature type="region of interest" description="Disordered" evidence="1">
    <location>
        <begin position="124"/>
        <end position="235"/>
    </location>
</feature>
<dbReference type="AlphaFoldDB" id="A0A918T5Z4"/>
<evidence type="ECO:0000313" key="3">
    <source>
        <dbReference type="Proteomes" id="UP000644020"/>
    </source>
</evidence>
<feature type="compositionally biased region" description="Low complexity" evidence="1">
    <location>
        <begin position="171"/>
        <end position="192"/>
    </location>
</feature>
<accession>A0A918T5Z4</accession>
<gene>
    <name evidence="2" type="ORF">GCM10010305_46630</name>
</gene>
<evidence type="ECO:0000313" key="2">
    <source>
        <dbReference type="EMBL" id="GHA97872.1"/>
    </source>
</evidence>
<proteinExistence type="predicted"/>
<name>A0A918T5Z4_9ACTN</name>
<dbReference type="EMBL" id="BMUL01000013">
    <property type="protein sequence ID" value="GHA97872.1"/>
    <property type="molecule type" value="Genomic_DNA"/>
</dbReference>
<dbReference type="Proteomes" id="UP000644020">
    <property type="component" value="Unassembled WGS sequence"/>
</dbReference>